<name>A0ABP9JI16_9ACTN</name>
<proteinExistence type="predicted"/>
<dbReference type="PANTHER" id="PTHR33418:SF1">
    <property type="entry name" value="HELICASE-ASSOCIATED DOMAIN-CONTAINING PROTEIN"/>
    <property type="match status" value="1"/>
</dbReference>
<reference evidence="4" key="1">
    <citation type="journal article" date="2019" name="Int. J. Syst. Evol. Microbiol.">
        <title>The Global Catalogue of Microorganisms (GCM) 10K type strain sequencing project: providing services to taxonomists for standard genome sequencing and annotation.</title>
        <authorList>
            <consortium name="The Broad Institute Genomics Platform"/>
            <consortium name="The Broad Institute Genome Sequencing Center for Infectious Disease"/>
            <person name="Wu L."/>
            <person name="Ma J."/>
        </authorList>
    </citation>
    <scope>NUCLEOTIDE SEQUENCE [LARGE SCALE GENOMIC DNA]</scope>
    <source>
        <strain evidence="4">JCM 18409</strain>
    </source>
</reference>
<evidence type="ECO:0000256" key="1">
    <source>
        <dbReference type="SAM" id="MobiDB-lite"/>
    </source>
</evidence>
<protein>
    <recommendedName>
        <fullName evidence="2">Helicase-associated domain-containing protein</fullName>
    </recommendedName>
</protein>
<feature type="compositionally biased region" description="Basic and acidic residues" evidence="1">
    <location>
        <begin position="81"/>
        <end position="94"/>
    </location>
</feature>
<organism evidence="3 4">
    <name type="scientific">Streptomyces siamensis</name>
    <dbReference type="NCBI Taxonomy" id="1274986"/>
    <lineage>
        <taxon>Bacteria</taxon>
        <taxon>Bacillati</taxon>
        <taxon>Actinomycetota</taxon>
        <taxon>Actinomycetes</taxon>
        <taxon>Kitasatosporales</taxon>
        <taxon>Streptomycetaceae</taxon>
        <taxon>Streptomyces</taxon>
    </lineage>
</organism>
<keyword evidence="4" id="KW-1185">Reference proteome</keyword>
<dbReference type="Proteomes" id="UP001501759">
    <property type="component" value="Unassembled WGS sequence"/>
</dbReference>
<feature type="region of interest" description="Disordered" evidence="1">
    <location>
        <begin position="81"/>
        <end position="111"/>
    </location>
</feature>
<evidence type="ECO:0000313" key="3">
    <source>
        <dbReference type="EMBL" id="GAA5032807.1"/>
    </source>
</evidence>
<dbReference type="InterPro" id="IPR005114">
    <property type="entry name" value="Helicase_assoc"/>
</dbReference>
<accession>A0ABP9JI16</accession>
<feature type="domain" description="Helicase-associated" evidence="2">
    <location>
        <begin position="65"/>
        <end position="135"/>
    </location>
</feature>
<gene>
    <name evidence="3" type="ORF">GCM10023335_75640</name>
</gene>
<sequence>MRAGGALPERAGEVIVQGEDLGTWITAQRAGWEQLVVAQQYLLETIGVEPPAEGEATVPARRTHADRWATHLAAARQFHAREGHLPVPRKHVEELPGEDGESGTPVRLGGWLDNTRHRADKLTPERRAELDELGMRW</sequence>
<dbReference type="PANTHER" id="PTHR33418">
    <property type="entry name" value="HELICASE-ASSOCIATED"/>
    <property type="match status" value="1"/>
</dbReference>
<dbReference type="Pfam" id="PF03457">
    <property type="entry name" value="HA"/>
    <property type="match status" value="1"/>
</dbReference>
<evidence type="ECO:0000313" key="4">
    <source>
        <dbReference type="Proteomes" id="UP001501759"/>
    </source>
</evidence>
<comment type="caution">
    <text evidence="3">The sequence shown here is derived from an EMBL/GenBank/DDBJ whole genome shotgun (WGS) entry which is preliminary data.</text>
</comment>
<dbReference type="Gene3D" id="6.10.140.530">
    <property type="match status" value="1"/>
</dbReference>
<dbReference type="EMBL" id="BAABKB010000039">
    <property type="protein sequence ID" value="GAA5032807.1"/>
    <property type="molecule type" value="Genomic_DNA"/>
</dbReference>
<evidence type="ECO:0000259" key="2">
    <source>
        <dbReference type="Pfam" id="PF03457"/>
    </source>
</evidence>